<dbReference type="InterPro" id="IPR023346">
    <property type="entry name" value="Lysozyme-like_dom_sf"/>
</dbReference>
<evidence type="ECO:0000256" key="11">
    <source>
        <dbReference type="ARBA" id="ARBA00023316"/>
    </source>
</evidence>
<dbReference type="AlphaFoldDB" id="A0A448PE14"/>
<comment type="similarity">
    <text evidence="2">In the N-terminal section; belongs to the glycosyltransferase 51 family.</text>
</comment>
<evidence type="ECO:0000256" key="9">
    <source>
        <dbReference type="ARBA" id="ARBA00022984"/>
    </source>
</evidence>
<evidence type="ECO:0000256" key="12">
    <source>
        <dbReference type="ARBA" id="ARBA00034000"/>
    </source>
</evidence>
<keyword evidence="11" id="KW-0961">Cell wall biogenesis/degradation</keyword>
<accession>A0A448PE14</accession>
<keyword evidence="9" id="KW-0573">Peptidoglycan synthesis</keyword>
<sequence length="812" mass="86854">MTLRQMIVALLSFFLLTGIGGGLMAAAALPFAATTGTVANAGARMFDDLPTDIDFTRPSEQSVILAADGSKLATFYAENRIIVASDEISQHIKNAAVAIEDERFYQHNGIDAQGLARAAMTNLMGGQLSGGSTITQQYVKNAIIEEGRISGDNTMIAKATERSISRKLNEARFAIAVENVATKDEILTGYLNLAQFGPSQWGVEAASRYFYGVSAKDVTLEQAAMLAGITQAPGKWNPVTNPEAAKQRRDVVLGQMYKLDMITREEFEAATAVTIEDMLNVTEATNGCAEAGISAYFCEYVVKDLLNSPSLGETREERTQKLYRGGLVISTTINPADQQHAYDAVVASTPVDDPSSINMALSSVEPGTGHIKAMVQNTNYGNPTPENPEDMTLNLNVGMTMGGGSGYQGGSTFKVFTLMEWLRQGNGVYDRVNANGRTFPRDSWSIRCAPGLRDDYRPTNLEGIGSGMMTVLDSTRLSVNVSYVAMANQLDMCDIVDLASDLGLERGRMAVEGDPETAEFEKSGIPFEYGETLPLMPNPAASLGSNPVTPLSMANAMATIAADGKYCKPLSFTKITDSDGNVIATNEPECRQVIDAELARQTTSVLQTVVAPNATGSRAVLSGDRPAAGKTGTANMDWHAWFMGYTPQLATAVWQGHHEGYISMFNSVINGQYHYEVYGGLYPAQTFKAFMDAALADQPIEQFTAPSKDPRSARRAPTTDPASDQQDESKEEENETPAEDTQAPPPGEAAPNLIGKSQDDAQSTALTAGYGYVTRVVDSSAPAGTVVRQVPEAGAAAATGTQIEIWISSGRG</sequence>
<dbReference type="InterPro" id="IPR012338">
    <property type="entry name" value="Beta-lactam/transpept-like"/>
</dbReference>
<dbReference type="SUPFAM" id="SSF53955">
    <property type="entry name" value="Lysozyme-like"/>
    <property type="match status" value="1"/>
</dbReference>
<keyword evidence="4" id="KW-0645">Protease</keyword>
<feature type="domain" description="PASTA" evidence="15">
    <location>
        <begin position="744"/>
        <end position="809"/>
    </location>
</feature>
<dbReference type="GO" id="GO:0030288">
    <property type="term" value="C:outer membrane-bounded periplasmic space"/>
    <property type="evidence" value="ECO:0007669"/>
    <property type="project" value="TreeGrafter"/>
</dbReference>
<evidence type="ECO:0000256" key="3">
    <source>
        <dbReference type="ARBA" id="ARBA00022645"/>
    </source>
</evidence>
<dbReference type="SMART" id="SM00740">
    <property type="entry name" value="PASTA"/>
    <property type="match status" value="1"/>
</dbReference>
<dbReference type="GO" id="GO:0009252">
    <property type="term" value="P:peptidoglycan biosynthetic process"/>
    <property type="evidence" value="ECO:0007669"/>
    <property type="project" value="UniProtKB-KW"/>
</dbReference>
<dbReference type="InterPro" id="IPR050396">
    <property type="entry name" value="Glycosyltr_51/Transpeptidase"/>
</dbReference>
<dbReference type="KEGG" id="tbw:NCTC13354_00872"/>
<dbReference type="GO" id="GO:0009002">
    <property type="term" value="F:serine-type D-Ala-D-Ala carboxypeptidase activity"/>
    <property type="evidence" value="ECO:0007669"/>
    <property type="project" value="UniProtKB-EC"/>
</dbReference>
<keyword evidence="5" id="KW-0328">Glycosyltransferase</keyword>
<dbReference type="PROSITE" id="PS51178">
    <property type="entry name" value="PASTA"/>
    <property type="match status" value="1"/>
</dbReference>
<evidence type="ECO:0000256" key="6">
    <source>
        <dbReference type="ARBA" id="ARBA00022679"/>
    </source>
</evidence>
<dbReference type="Gene3D" id="3.30.10.20">
    <property type="match status" value="1"/>
</dbReference>
<dbReference type="GO" id="GO:0008658">
    <property type="term" value="F:penicillin binding"/>
    <property type="evidence" value="ECO:0007669"/>
    <property type="project" value="InterPro"/>
</dbReference>
<comment type="catalytic activity">
    <reaction evidence="13">
        <text>[GlcNAc-(1-&gt;4)-Mur2Ac(oyl-L-Ala-gamma-D-Glu-L-Lys-D-Ala-D-Ala)](n)-di-trans,octa-cis-undecaprenyl diphosphate + beta-D-GlcNAc-(1-&gt;4)-Mur2Ac(oyl-L-Ala-gamma-D-Glu-L-Lys-D-Ala-D-Ala)-di-trans,octa-cis-undecaprenyl diphosphate = [GlcNAc-(1-&gt;4)-Mur2Ac(oyl-L-Ala-gamma-D-Glu-L-Lys-D-Ala-D-Ala)](n+1)-di-trans,octa-cis-undecaprenyl diphosphate + di-trans,octa-cis-undecaprenyl diphosphate + H(+)</text>
        <dbReference type="Rhea" id="RHEA:23708"/>
        <dbReference type="Rhea" id="RHEA-COMP:9602"/>
        <dbReference type="Rhea" id="RHEA-COMP:9603"/>
        <dbReference type="ChEBI" id="CHEBI:15378"/>
        <dbReference type="ChEBI" id="CHEBI:58405"/>
        <dbReference type="ChEBI" id="CHEBI:60033"/>
        <dbReference type="ChEBI" id="CHEBI:78435"/>
        <dbReference type="EC" id="2.4.99.28"/>
    </reaction>
</comment>
<evidence type="ECO:0000256" key="10">
    <source>
        <dbReference type="ARBA" id="ARBA00023268"/>
    </source>
</evidence>
<keyword evidence="8" id="KW-0133">Cell shape</keyword>
<dbReference type="PANTHER" id="PTHR32282">
    <property type="entry name" value="BINDING PROTEIN TRANSPEPTIDASE, PUTATIVE-RELATED"/>
    <property type="match status" value="1"/>
</dbReference>
<organism evidence="16 17">
    <name type="scientific">Trueperella bialowiezensis</name>
    <dbReference type="NCBI Taxonomy" id="312285"/>
    <lineage>
        <taxon>Bacteria</taxon>
        <taxon>Bacillati</taxon>
        <taxon>Actinomycetota</taxon>
        <taxon>Actinomycetes</taxon>
        <taxon>Actinomycetales</taxon>
        <taxon>Actinomycetaceae</taxon>
        <taxon>Trueperella</taxon>
    </lineage>
</organism>
<evidence type="ECO:0000256" key="5">
    <source>
        <dbReference type="ARBA" id="ARBA00022676"/>
    </source>
</evidence>
<keyword evidence="10" id="KW-0511">Multifunctional enzyme</keyword>
<keyword evidence="7" id="KW-0378">Hydrolase</keyword>
<dbReference type="FunFam" id="1.10.3810.10:FF:000001">
    <property type="entry name" value="Penicillin-binding protein 1A"/>
    <property type="match status" value="1"/>
</dbReference>
<name>A0A448PE14_9ACTO</name>
<gene>
    <name evidence="16" type="primary">mrcA</name>
    <name evidence="16" type="ORF">NCTC13354_00872</name>
</gene>
<evidence type="ECO:0000256" key="1">
    <source>
        <dbReference type="ARBA" id="ARBA00007090"/>
    </source>
</evidence>
<feature type="compositionally biased region" description="Acidic residues" evidence="14">
    <location>
        <begin position="725"/>
        <end position="738"/>
    </location>
</feature>
<protein>
    <submittedName>
        <fullName evidence="16">Penicillin-binding protein 1A</fullName>
    </submittedName>
</protein>
<dbReference type="GO" id="GO:0008955">
    <property type="term" value="F:peptidoglycan glycosyltransferase activity"/>
    <property type="evidence" value="ECO:0007669"/>
    <property type="project" value="UniProtKB-EC"/>
</dbReference>
<dbReference type="InterPro" id="IPR001460">
    <property type="entry name" value="PCN-bd_Tpept"/>
</dbReference>
<dbReference type="GO" id="GO:0071555">
    <property type="term" value="P:cell wall organization"/>
    <property type="evidence" value="ECO:0007669"/>
    <property type="project" value="UniProtKB-KW"/>
</dbReference>
<dbReference type="InterPro" id="IPR001264">
    <property type="entry name" value="Glyco_trans_51"/>
</dbReference>
<dbReference type="Proteomes" id="UP000269542">
    <property type="component" value="Chromosome"/>
</dbReference>
<dbReference type="Pfam" id="PF00912">
    <property type="entry name" value="Transgly"/>
    <property type="match status" value="1"/>
</dbReference>
<comment type="catalytic activity">
    <reaction evidence="12">
        <text>Preferential cleavage: (Ac)2-L-Lys-D-Ala-|-D-Ala. Also transpeptidation of peptidyl-alanyl moieties that are N-acyl substituents of D-alanine.</text>
        <dbReference type="EC" id="3.4.16.4"/>
    </reaction>
</comment>
<dbReference type="PANTHER" id="PTHR32282:SF33">
    <property type="entry name" value="PEPTIDOGLYCAN GLYCOSYLTRANSFERASE"/>
    <property type="match status" value="1"/>
</dbReference>
<dbReference type="GO" id="GO:0006508">
    <property type="term" value="P:proteolysis"/>
    <property type="evidence" value="ECO:0007669"/>
    <property type="project" value="UniProtKB-KW"/>
</dbReference>
<proteinExistence type="inferred from homology"/>
<evidence type="ECO:0000256" key="8">
    <source>
        <dbReference type="ARBA" id="ARBA00022960"/>
    </source>
</evidence>
<evidence type="ECO:0000313" key="17">
    <source>
        <dbReference type="Proteomes" id="UP000269542"/>
    </source>
</evidence>
<keyword evidence="3" id="KW-0121">Carboxypeptidase</keyword>
<dbReference type="InterPro" id="IPR036950">
    <property type="entry name" value="PBP_transglycosylase"/>
</dbReference>
<evidence type="ECO:0000256" key="7">
    <source>
        <dbReference type="ARBA" id="ARBA00022801"/>
    </source>
</evidence>
<dbReference type="CDD" id="cd06577">
    <property type="entry name" value="PASTA_pknB"/>
    <property type="match status" value="1"/>
</dbReference>
<comment type="similarity">
    <text evidence="1">In the C-terminal section; belongs to the transpeptidase family.</text>
</comment>
<dbReference type="GO" id="GO:0008360">
    <property type="term" value="P:regulation of cell shape"/>
    <property type="evidence" value="ECO:0007669"/>
    <property type="project" value="UniProtKB-KW"/>
</dbReference>
<dbReference type="Pfam" id="PF03793">
    <property type="entry name" value="PASTA"/>
    <property type="match status" value="1"/>
</dbReference>
<dbReference type="InterPro" id="IPR005543">
    <property type="entry name" value="PASTA_dom"/>
</dbReference>
<dbReference type="Gene3D" id="1.10.3810.10">
    <property type="entry name" value="Biosynthetic peptidoglycan transglycosylase-like"/>
    <property type="match status" value="1"/>
</dbReference>
<evidence type="ECO:0000256" key="14">
    <source>
        <dbReference type="SAM" id="MobiDB-lite"/>
    </source>
</evidence>
<keyword evidence="6" id="KW-0808">Transferase</keyword>
<keyword evidence="17" id="KW-1185">Reference proteome</keyword>
<evidence type="ECO:0000256" key="2">
    <source>
        <dbReference type="ARBA" id="ARBA00007739"/>
    </source>
</evidence>
<dbReference type="EMBL" id="LR134476">
    <property type="protein sequence ID" value="VEI13165.1"/>
    <property type="molecule type" value="Genomic_DNA"/>
</dbReference>
<dbReference type="Pfam" id="PF00905">
    <property type="entry name" value="Transpeptidase"/>
    <property type="match status" value="1"/>
</dbReference>
<evidence type="ECO:0000256" key="4">
    <source>
        <dbReference type="ARBA" id="ARBA00022670"/>
    </source>
</evidence>
<reference evidence="16 17" key="1">
    <citation type="submission" date="2018-12" db="EMBL/GenBank/DDBJ databases">
        <authorList>
            <consortium name="Pathogen Informatics"/>
        </authorList>
    </citation>
    <scope>NUCLEOTIDE SEQUENCE [LARGE SCALE GENOMIC DNA]</scope>
    <source>
        <strain evidence="16 17">NCTC13354</strain>
    </source>
</reference>
<dbReference type="SUPFAM" id="SSF56601">
    <property type="entry name" value="beta-lactamase/transpeptidase-like"/>
    <property type="match status" value="1"/>
</dbReference>
<evidence type="ECO:0000313" key="16">
    <source>
        <dbReference type="EMBL" id="VEI13165.1"/>
    </source>
</evidence>
<dbReference type="Gene3D" id="3.40.710.10">
    <property type="entry name" value="DD-peptidase/beta-lactamase superfamily"/>
    <property type="match status" value="1"/>
</dbReference>
<feature type="region of interest" description="Disordered" evidence="14">
    <location>
        <begin position="703"/>
        <end position="755"/>
    </location>
</feature>
<evidence type="ECO:0000259" key="15">
    <source>
        <dbReference type="PROSITE" id="PS51178"/>
    </source>
</evidence>
<evidence type="ECO:0000256" key="13">
    <source>
        <dbReference type="ARBA" id="ARBA00049902"/>
    </source>
</evidence>